<dbReference type="InterPro" id="IPR007889">
    <property type="entry name" value="HTH_Psq"/>
</dbReference>
<feature type="compositionally biased region" description="Pro residues" evidence="3">
    <location>
        <begin position="87"/>
        <end position="101"/>
    </location>
</feature>
<feature type="compositionally biased region" description="Polar residues" evidence="3">
    <location>
        <begin position="328"/>
        <end position="378"/>
    </location>
</feature>
<dbReference type="OrthoDB" id="9909311at2759"/>
<organism evidence="5 6">
    <name type="scientific">Monascus purpureus</name>
    <name type="common">Red mold</name>
    <name type="synonym">Monascus anka</name>
    <dbReference type="NCBI Taxonomy" id="5098"/>
    <lineage>
        <taxon>Eukaryota</taxon>
        <taxon>Fungi</taxon>
        <taxon>Dikarya</taxon>
        <taxon>Ascomycota</taxon>
        <taxon>Pezizomycotina</taxon>
        <taxon>Eurotiomycetes</taxon>
        <taxon>Eurotiomycetidae</taxon>
        <taxon>Eurotiales</taxon>
        <taxon>Aspergillaceae</taxon>
        <taxon>Monascus</taxon>
    </lineage>
</organism>
<feature type="compositionally biased region" description="Low complexity" evidence="3">
    <location>
        <begin position="283"/>
        <end position="296"/>
    </location>
</feature>
<feature type="region of interest" description="Disordered" evidence="3">
    <location>
        <begin position="516"/>
        <end position="539"/>
    </location>
</feature>
<dbReference type="EMBL" id="VIFY01000081">
    <property type="protein sequence ID" value="TQB71453.1"/>
    <property type="molecule type" value="Genomic_DNA"/>
</dbReference>
<dbReference type="Pfam" id="PF04218">
    <property type="entry name" value="CENP-B_N"/>
    <property type="match status" value="1"/>
</dbReference>
<dbReference type="Gene3D" id="1.10.10.60">
    <property type="entry name" value="Homeodomain-like"/>
    <property type="match status" value="2"/>
</dbReference>
<dbReference type="PROSITE" id="PS51253">
    <property type="entry name" value="HTH_CENPB"/>
    <property type="match status" value="1"/>
</dbReference>
<dbReference type="Pfam" id="PF03221">
    <property type="entry name" value="HTH_Tnp_Tc5"/>
    <property type="match status" value="1"/>
</dbReference>
<dbReference type="InterPro" id="IPR050863">
    <property type="entry name" value="CenT-Element_Derived"/>
</dbReference>
<evidence type="ECO:0000259" key="4">
    <source>
        <dbReference type="PROSITE" id="PS51253"/>
    </source>
</evidence>
<dbReference type="SUPFAM" id="SSF46689">
    <property type="entry name" value="Homeodomain-like"/>
    <property type="match status" value="2"/>
</dbReference>
<evidence type="ECO:0000256" key="2">
    <source>
        <dbReference type="ARBA" id="ARBA00023242"/>
    </source>
</evidence>
<feature type="compositionally biased region" description="Polar residues" evidence="3">
    <location>
        <begin position="265"/>
        <end position="282"/>
    </location>
</feature>
<accession>A0A507QTN6</accession>
<dbReference type="AlphaFoldDB" id="A0A507QTN6"/>
<dbReference type="PANTHER" id="PTHR19303:SF70">
    <property type="entry name" value="HTH CENPB-TYPE DOMAIN-CONTAINING PROTEIN"/>
    <property type="match status" value="1"/>
</dbReference>
<protein>
    <recommendedName>
        <fullName evidence="4">HTH CENPB-type domain-containing protein</fullName>
    </recommendedName>
</protein>
<dbReference type="InterPro" id="IPR009057">
    <property type="entry name" value="Homeodomain-like_sf"/>
</dbReference>
<feature type="domain" description="HTH CENPB-type" evidence="4">
    <location>
        <begin position="184"/>
        <end position="257"/>
    </location>
</feature>
<reference evidence="5 6" key="1">
    <citation type="submission" date="2019-06" db="EMBL/GenBank/DDBJ databases">
        <title>Wine fermentation using esterase from Monascus purpureus.</title>
        <authorList>
            <person name="Geng C."/>
            <person name="Zhang Y."/>
        </authorList>
    </citation>
    <scope>NUCLEOTIDE SEQUENCE [LARGE SCALE GENOMIC DNA]</scope>
    <source>
        <strain evidence="5">HQ1</strain>
    </source>
</reference>
<comment type="caution">
    <text evidence="5">The sequence shown here is derived from an EMBL/GenBank/DDBJ whole genome shotgun (WGS) entry which is preliminary data.</text>
</comment>
<keyword evidence="2" id="KW-0539">Nucleus</keyword>
<proteinExistence type="predicted"/>
<evidence type="ECO:0000313" key="5">
    <source>
        <dbReference type="EMBL" id="TQB71453.1"/>
    </source>
</evidence>
<dbReference type="PANTHER" id="PTHR19303">
    <property type="entry name" value="TRANSPOSON"/>
    <property type="match status" value="1"/>
</dbReference>
<gene>
    <name evidence="5" type="ORF">MPDQ_007580</name>
</gene>
<feature type="region of interest" description="Disordered" evidence="3">
    <location>
        <begin position="257"/>
        <end position="378"/>
    </location>
</feature>
<dbReference type="Proteomes" id="UP000319663">
    <property type="component" value="Unassembled WGS sequence"/>
</dbReference>
<dbReference type="GO" id="GO:0003677">
    <property type="term" value="F:DNA binding"/>
    <property type="evidence" value="ECO:0007669"/>
    <property type="project" value="UniProtKB-KW"/>
</dbReference>
<dbReference type="GO" id="GO:0005634">
    <property type="term" value="C:nucleus"/>
    <property type="evidence" value="ECO:0007669"/>
    <property type="project" value="TreeGrafter"/>
</dbReference>
<dbReference type="InterPro" id="IPR006600">
    <property type="entry name" value="HTH_CenpB_DNA-bd_dom"/>
</dbReference>
<keyword evidence="6" id="KW-1185">Reference proteome</keyword>
<dbReference type="SMART" id="SM00674">
    <property type="entry name" value="CENPB"/>
    <property type="match status" value="1"/>
</dbReference>
<dbReference type="STRING" id="5098.A0A507QTN6"/>
<evidence type="ECO:0000256" key="1">
    <source>
        <dbReference type="ARBA" id="ARBA00023125"/>
    </source>
</evidence>
<name>A0A507QTN6_MONPU</name>
<feature type="region of interest" description="Disordered" evidence="3">
    <location>
        <begin position="80"/>
        <end position="136"/>
    </location>
</feature>
<sequence>METEGHHMQSNDFQQPLWAVYGSSQQQFPVNQVPSYQGFGYGPSPIMRMDPSYSVSIPPPYTSLPLALPSQPWPSMLATQPHFLDPTIPPLSPPLPPPPPQAQTSTSVPIPQSVPSIRKSLSGSSTPRRTLTDEDRRRMCLYHEENKSAKQTDIGAIFGVERSTVSKVLRQKEKYLNLKNGPPSPAKKPKGKVPDIEKAVYNWVVKRQQQGAPLTDGSIREKALRFASTCGNIEKEKVMSPSWLPKFKRKYNITGIPSRKDSLDAKSQPQSPTNNKNSSSGDSSTVHTPTTVSPASPCAPPLTPTQIQEGLQKETAPGLPSADDNDLLNGSNPLDNSSNFSSGVTSPSTMVSDSPFTPTSQSSIPLMGSDSQRPRSQTFPFAVDPSFIAADPAFNQISPKASQQRSLSVAGLQPPFEEGDRRNINLNTSVTFECNKSDLEGNPQSFSPPVLQTNAFSPVSSPGSPTQYEARQALELVMNYFQHQPSGLGAQDYMTISKLMQRLEIVKNHPHLLPGGLSSIEEQHGSPQLNKKRSIHTLS</sequence>
<feature type="compositionally biased region" description="Basic residues" evidence="3">
    <location>
        <begin position="530"/>
        <end position="539"/>
    </location>
</feature>
<feature type="region of interest" description="Disordered" evidence="3">
    <location>
        <begin position="399"/>
        <end position="422"/>
    </location>
</feature>
<keyword evidence="1" id="KW-0238">DNA-binding</keyword>
<evidence type="ECO:0000256" key="3">
    <source>
        <dbReference type="SAM" id="MobiDB-lite"/>
    </source>
</evidence>
<evidence type="ECO:0000313" key="6">
    <source>
        <dbReference type="Proteomes" id="UP000319663"/>
    </source>
</evidence>
<feature type="compositionally biased region" description="Polar residues" evidence="3">
    <location>
        <begin position="102"/>
        <end position="129"/>
    </location>
</feature>